<comment type="caution">
    <text evidence="1">The sequence shown here is derived from an EMBL/GenBank/DDBJ whole genome shotgun (WGS) entry which is preliminary data.</text>
</comment>
<dbReference type="EMBL" id="JAPQKQ010000002">
    <property type="protein sequence ID" value="KAJ5207676.1"/>
    <property type="molecule type" value="Genomic_DNA"/>
</dbReference>
<evidence type="ECO:0000313" key="1">
    <source>
        <dbReference type="EMBL" id="KAJ5207676.1"/>
    </source>
</evidence>
<protein>
    <submittedName>
        <fullName evidence="1">WD40 repeat-like protein</fullName>
    </submittedName>
</protein>
<organism evidence="1 2">
    <name type="scientific">Penicillium cf. viridicatum</name>
    <dbReference type="NCBI Taxonomy" id="2972119"/>
    <lineage>
        <taxon>Eukaryota</taxon>
        <taxon>Fungi</taxon>
        <taxon>Dikarya</taxon>
        <taxon>Ascomycota</taxon>
        <taxon>Pezizomycotina</taxon>
        <taxon>Eurotiomycetes</taxon>
        <taxon>Eurotiomycetidae</taxon>
        <taxon>Eurotiales</taxon>
        <taxon>Aspergillaceae</taxon>
        <taxon>Penicillium</taxon>
    </lineage>
</organism>
<accession>A0A9W9MUD9</accession>
<sequence>MLISLYKQVNLLDIEQYPDLATEIKLQLELNEEILSKAVHSFIEYKVEKLANRSFNDKRKPEIWKYVKDHLLTNTNGTFLWVALVCEDLAKVGSRHVLEKIREIPPGLENIYERMMSQVSNSDDSETCKSILGVATTGRNDGLH</sequence>
<proteinExistence type="predicted"/>
<name>A0A9W9MUD9_9EURO</name>
<keyword evidence="2" id="KW-1185">Reference proteome</keyword>
<evidence type="ECO:0000313" key="2">
    <source>
        <dbReference type="Proteomes" id="UP001150942"/>
    </source>
</evidence>
<gene>
    <name evidence="1" type="ORF">N7449_002055</name>
</gene>
<dbReference type="PANTHER" id="PTHR10039:SF14">
    <property type="entry name" value="NACHT DOMAIN-CONTAINING PROTEIN"/>
    <property type="match status" value="1"/>
</dbReference>
<dbReference type="OrthoDB" id="538223at2759"/>
<reference evidence="1" key="2">
    <citation type="journal article" date="2023" name="IMA Fungus">
        <title>Comparative genomic study of the Penicillium genus elucidates a diverse pangenome and 15 lateral gene transfer events.</title>
        <authorList>
            <person name="Petersen C."/>
            <person name="Sorensen T."/>
            <person name="Nielsen M.R."/>
            <person name="Sondergaard T.E."/>
            <person name="Sorensen J.L."/>
            <person name="Fitzpatrick D.A."/>
            <person name="Frisvad J.C."/>
            <person name="Nielsen K.L."/>
        </authorList>
    </citation>
    <scope>NUCLEOTIDE SEQUENCE</scope>
    <source>
        <strain evidence="1">IBT 20477</strain>
    </source>
</reference>
<dbReference type="PANTHER" id="PTHR10039">
    <property type="entry name" value="AMELOGENIN"/>
    <property type="match status" value="1"/>
</dbReference>
<reference evidence="1" key="1">
    <citation type="submission" date="2022-11" db="EMBL/GenBank/DDBJ databases">
        <authorList>
            <person name="Petersen C."/>
        </authorList>
    </citation>
    <scope>NUCLEOTIDE SEQUENCE</scope>
    <source>
        <strain evidence="1">IBT 20477</strain>
    </source>
</reference>
<dbReference type="AlphaFoldDB" id="A0A9W9MUD9"/>
<dbReference type="Proteomes" id="UP001150942">
    <property type="component" value="Unassembled WGS sequence"/>
</dbReference>